<keyword evidence="2" id="KW-1185">Reference proteome</keyword>
<protein>
    <recommendedName>
        <fullName evidence="3">Thiol-disulfide oxidoreductase DCC</fullName>
    </recommendedName>
</protein>
<dbReference type="InterPro" id="IPR007263">
    <property type="entry name" value="DCC1-like"/>
</dbReference>
<dbReference type="KEGG" id="asip:AQUSIP_19290"/>
<accession>A0A5E4PK21</accession>
<dbReference type="Pfam" id="PF04134">
    <property type="entry name" value="DCC1-like"/>
    <property type="match status" value="1"/>
</dbReference>
<dbReference type="EMBL" id="LR699119">
    <property type="protein sequence ID" value="VVC76606.1"/>
    <property type="molecule type" value="Genomic_DNA"/>
</dbReference>
<gene>
    <name evidence="1" type="ORF">AQUSIP_19290</name>
</gene>
<dbReference type="GO" id="GO:0015035">
    <property type="term" value="F:protein-disulfide reductase activity"/>
    <property type="evidence" value="ECO:0007669"/>
    <property type="project" value="InterPro"/>
</dbReference>
<reference evidence="1 2" key="1">
    <citation type="submission" date="2019-08" db="EMBL/GenBank/DDBJ databases">
        <authorList>
            <person name="Guy L."/>
        </authorList>
    </citation>
    <scope>NUCLEOTIDE SEQUENCE [LARGE SCALE GENOMIC DNA]</scope>
    <source>
        <strain evidence="1 2">SGT-108</strain>
    </source>
</reference>
<evidence type="ECO:0000313" key="2">
    <source>
        <dbReference type="Proteomes" id="UP000324194"/>
    </source>
</evidence>
<evidence type="ECO:0000313" key="1">
    <source>
        <dbReference type="EMBL" id="VVC76606.1"/>
    </source>
</evidence>
<sequence length="136" mass="15609">MSQAQQSVLLIYDGDCPLCDSFAKMIKIRESVGHFEMINARQPHPVLDEINAKKLDLDQGVVVKYNNHFYHGPDAMHILGLMSSDHDWFNCFNALLFRSKIISRLFYPLFKYVRNGLLWWNGVPKIKNLGGSHESG</sequence>
<organism evidence="1 2">
    <name type="scientific">Aquicella siphonis</name>
    <dbReference type="NCBI Taxonomy" id="254247"/>
    <lineage>
        <taxon>Bacteria</taxon>
        <taxon>Pseudomonadati</taxon>
        <taxon>Pseudomonadota</taxon>
        <taxon>Gammaproteobacteria</taxon>
        <taxon>Legionellales</taxon>
        <taxon>Coxiellaceae</taxon>
        <taxon>Aquicella</taxon>
    </lineage>
</organism>
<dbReference type="RefSeq" id="WP_148339914.1">
    <property type="nucleotide sequence ID" value="NZ_LR699119.1"/>
</dbReference>
<evidence type="ECO:0008006" key="3">
    <source>
        <dbReference type="Google" id="ProtNLM"/>
    </source>
</evidence>
<name>A0A5E4PK21_9COXI</name>
<dbReference type="AlphaFoldDB" id="A0A5E4PK21"/>
<dbReference type="Proteomes" id="UP000324194">
    <property type="component" value="Chromosome 1"/>
</dbReference>
<dbReference type="OrthoDB" id="9180348at2"/>
<proteinExistence type="predicted"/>